<evidence type="ECO:0000313" key="2">
    <source>
        <dbReference type="EMBL" id="KAK7102840.1"/>
    </source>
</evidence>
<dbReference type="Pfam" id="PF00685">
    <property type="entry name" value="Sulfotransfer_1"/>
    <property type="match status" value="1"/>
</dbReference>
<dbReference type="Gene3D" id="3.40.50.300">
    <property type="entry name" value="P-loop containing nucleotide triphosphate hydrolases"/>
    <property type="match status" value="1"/>
</dbReference>
<organism evidence="2 3">
    <name type="scientific">Littorina saxatilis</name>
    <dbReference type="NCBI Taxonomy" id="31220"/>
    <lineage>
        <taxon>Eukaryota</taxon>
        <taxon>Metazoa</taxon>
        <taxon>Spiralia</taxon>
        <taxon>Lophotrochozoa</taxon>
        <taxon>Mollusca</taxon>
        <taxon>Gastropoda</taxon>
        <taxon>Caenogastropoda</taxon>
        <taxon>Littorinimorpha</taxon>
        <taxon>Littorinoidea</taxon>
        <taxon>Littorinidae</taxon>
        <taxon>Littorina</taxon>
    </lineage>
</organism>
<proteinExistence type="predicted"/>
<accession>A0AAN9BBC8</accession>
<dbReference type="InterPro" id="IPR000863">
    <property type="entry name" value="Sulfotransferase_dom"/>
</dbReference>
<comment type="caution">
    <text evidence="2">The sequence shown here is derived from an EMBL/GenBank/DDBJ whole genome shotgun (WGS) entry which is preliminary data.</text>
</comment>
<dbReference type="SUPFAM" id="SSF52540">
    <property type="entry name" value="P-loop containing nucleoside triphosphate hydrolases"/>
    <property type="match status" value="1"/>
</dbReference>
<dbReference type="Proteomes" id="UP001374579">
    <property type="component" value="Unassembled WGS sequence"/>
</dbReference>
<dbReference type="InterPro" id="IPR027417">
    <property type="entry name" value="P-loop_NTPase"/>
</dbReference>
<dbReference type="InterPro" id="IPR052654">
    <property type="entry name" value="CS_Sulfotransferase"/>
</dbReference>
<dbReference type="PANTHER" id="PTHR15723:SF0">
    <property type="entry name" value="CARBOHYDRATE SULFOTRANSFERASE 15"/>
    <property type="match status" value="1"/>
</dbReference>
<evidence type="ECO:0000313" key="3">
    <source>
        <dbReference type="Proteomes" id="UP001374579"/>
    </source>
</evidence>
<dbReference type="EMBL" id="JBAMIC010000010">
    <property type="protein sequence ID" value="KAK7102840.1"/>
    <property type="molecule type" value="Genomic_DNA"/>
</dbReference>
<evidence type="ECO:0000259" key="1">
    <source>
        <dbReference type="Pfam" id="PF00685"/>
    </source>
</evidence>
<reference evidence="2 3" key="1">
    <citation type="submission" date="2024-02" db="EMBL/GenBank/DDBJ databases">
        <title>Chromosome-scale genome assembly of the rough periwinkle Littorina saxatilis.</title>
        <authorList>
            <person name="De Jode A."/>
            <person name="Faria R."/>
            <person name="Formenti G."/>
            <person name="Sims Y."/>
            <person name="Smith T.P."/>
            <person name="Tracey A."/>
            <person name="Wood J.M.D."/>
            <person name="Zagrodzka Z.B."/>
            <person name="Johannesson K."/>
            <person name="Butlin R.K."/>
            <person name="Leder E.H."/>
        </authorList>
    </citation>
    <scope>NUCLEOTIDE SEQUENCE [LARGE SCALE GENOMIC DNA]</scope>
    <source>
        <strain evidence="2">Snail1</strain>
        <tissue evidence="2">Muscle</tissue>
    </source>
</reference>
<keyword evidence="3" id="KW-1185">Reference proteome</keyword>
<dbReference type="GO" id="GO:0019319">
    <property type="term" value="P:hexose biosynthetic process"/>
    <property type="evidence" value="ECO:0007669"/>
    <property type="project" value="TreeGrafter"/>
</dbReference>
<dbReference type="GO" id="GO:0050659">
    <property type="term" value="F:N-acetylgalactosamine 4-sulfate 6-O-sulfotransferase activity"/>
    <property type="evidence" value="ECO:0007669"/>
    <property type="project" value="TreeGrafter"/>
</dbReference>
<sequence>MHPDVFKGTQKEYHWWERLRYGFFDEDDPEVSVDIEGGTPFEDYIELITGREIYDLEDELDSRGSSLRIFGDFSPSYLWDPHNWYVLDGNQGCQEPRVVVGQHIHHVFPDAKILLTFRHPTPRLYSRFVSRIPRTPSLRGSSPEDFHDYVVDGIEKYKACFREWSIRHCAYNVSVYRESVVRLVEGMYPVFMADWLRIWPKEQMFIMRYEDYGGHERERVSEVYEFLGLAKLNDQDMDAVAAHVVVNSGSDEYHRYGLMLDKTRKVLDDFYQPFIDKFARLLHDRRFLWKDTIH</sequence>
<protein>
    <recommendedName>
        <fullName evidence="1">Sulfotransferase domain-containing protein</fullName>
    </recommendedName>
</protein>
<dbReference type="PANTHER" id="PTHR15723">
    <property type="entry name" value="CARBOHYDRATE SULFOTRANSFERASE 15"/>
    <property type="match status" value="1"/>
</dbReference>
<name>A0AAN9BBC8_9CAEN</name>
<gene>
    <name evidence="2" type="ORF">V1264_021005</name>
</gene>
<feature type="domain" description="Sulfotransferase" evidence="1">
    <location>
        <begin position="107"/>
        <end position="248"/>
    </location>
</feature>
<dbReference type="AlphaFoldDB" id="A0AAN9BBC8"/>